<keyword evidence="1" id="KW-0812">Transmembrane</keyword>
<evidence type="ECO:0000313" key="3">
    <source>
        <dbReference type="Proteomes" id="UP000479710"/>
    </source>
</evidence>
<keyword evidence="1" id="KW-1133">Transmembrane helix</keyword>
<dbReference type="EMBL" id="SPHZ02000001">
    <property type="protein sequence ID" value="KAF0934511.1"/>
    <property type="molecule type" value="Genomic_DNA"/>
</dbReference>
<accession>A0A6G1FCD0</accession>
<proteinExistence type="predicted"/>
<dbReference type="AlphaFoldDB" id="A0A6G1FCD0"/>
<comment type="caution">
    <text evidence="2">The sequence shown here is derived from an EMBL/GenBank/DDBJ whole genome shotgun (WGS) entry which is preliminary data.</text>
</comment>
<organism evidence="2 3">
    <name type="scientific">Oryza meyeriana var. granulata</name>
    <dbReference type="NCBI Taxonomy" id="110450"/>
    <lineage>
        <taxon>Eukaryota</taxon>
        <taxon>Viridiplantae</taxon>
        <taxon>Streptophyta</taxon>
        <taxon>Embryophyta</taxon>
        <taxon>Tracheophyta</taxon>
        <taxon>Spermatophyta</taxon>
        <taxon>Magnoliopsida</taxon>
        <taxon>Liliopsida</taxon>
        <taxon>Poales</taxon>
        <taxon>Poaceae</taxon>
        <taxon>BOP clade</taxon>
        <taxon>Oryzoideae</taxon>
        <taxon>Oryzeae</taxon>
        <taxon>Oryzinae</taxon>
        <taxon>Oryza</taxon>
        <taxon>Oryza meyeriana</taxon>
    </lineage>
</organism>
<name>A0A6G1FCD0_9ORYZ</name>
<evidence type="ECO:0000313" key="2">
    <source>
        <dbReference type="EMBL" id="KAF0934511.1"/>
    </source>
</evidence>
<protein>
    <submittedName>
        <fullName evidence="2">Uncharacterized protein</fullName>
    </submittedName>
</protein>
<dbReference type="Proteomes" id="UP000479710">
    <property type="component" value="Unassembled WGS sequence"/>
</dbReference>
<evidence type="ECO:0000256" key="1">
    <source>
        <dbReference type="SAM" id="Phobius"/>
    </source>
</evidence>
<gene>
    <name evidence="2" type="ORF">E2562_025609</name>
</gene>
<sequence length="88" mass="9464">MDRLLAFSRRRRRWLACAGAAVGGYLIYHHPAVAARHRPIARVASALVSLAEAAAAVASIILGFLNPPADLLKMYLLFCSVTPTCSKS</sequence>
<reference evidence="2 3" key="1">
    <citation type="submission" date="2019-11" db="EMBL/GenBank/DDBJ databases">
        <title>Whole genome sequence of Oryza granulata.</title>
        <authorList>
            <person name="Li W."/>
        </authorList>
    </citation>
    <scope>NUCLEOTIDE SEQUENCE [LARGE SCALE GENOMIC DNA]</scope>
    <source>
        <strain evidence="3">cv. Menghai</strain>
        <tissue evidence="2">Leaf</tissue>
    </source>
</reference>
<feature type="transmembrane region" description="Helical" evidence="1">
    <location>
        <begin position="44"/>
        <end position="65"/>
    </location>
</feature>
<keyword evidence="1" id="KW-0472">Membrane</keyword>
<keyword evidence="3" id="KW-1185">Reference proteome</keyword>